<name>A0A7S1NN54_9EUGL</name>
<feature type="region of interest" description="Disordered" evidence="1">
    <location>
        <begin position="86"/>
        <end position="106"/>
    </location>
</feature>
<accession>A0A7S1NN54</accession>
<dbReference type="EMBL" id="HBGA01111127">
    <property type="protein sequence ID" value="CAD9030249.1"/>
    <property type="molecule type" value="Transcribed_RNA"/>
</dbReference>
<dbReference type="AlphaFoldDB" id="A0A7S1NN54"/>
<evidence type="ECO:0000256" key="1">
    <source>
        <dbReference type="SAM" id="MobiDB-lite"/>
    </source>
</evidence>
<sequence>MRKFRDTALFAGGCLLAPKSTTPTETDNGMKPAFVLHTPAQQPVPHMSSNYFLQQNFDKVQAKRPGALRVCISLGAHVHLIDKFRRQELNPRQPPRHQIRTAQTIK</sequence>
<protein>
    <submittedName>
        <fullName evidence="2">Uncharacterized protein</fullName>
    </submittedName>
</protein>
<organism evidence="2">
    <name type="scientific">Eutreptiella gymnastica</name>
    <dbReference type="NCBI Taxonomy" id="73025"/>
    <lineage>
        <taxon>Eukaryota</taxon>
        <taxon>Discoba</taxon>
        <taxon>Euglenozoa</taxon>
        <taxon>Euglenida</taxon>
        <taxon>Spirocuta</taxon>
        <taxon>Euglenophyceae</taxon>
        <taxon>Eutreptiales</taxon>
        <taxon>Eutreptiaceae</taxon>
        <taxon>Eutreptiella</taxon>
    </lineage>
</organism>
<proteinExistence type="predicted"/>
<evidence type="ECO:0000313" key="2">
    <source>
        <dbReference type="EMBL" id="CAD9030249.1"/>
    </source>
</evidence>
<reference evidence="2" key="1">
    <citation type="submission" date="2021-01" db="EMBL/GenBank/DDBJ databases">
        <authorList>
            <person name="Corre E."/>
            <person name="Pelletier E."/>
            <person name="Niang G."/>
            <person name="Scheremetjew M."/>
            <person name="Finn R."/>
            <person name="Kale V."/>
            <person name="Holt S."/>
            <person name="Cochrane G."/>
            <person name="Meng A."/>
            <person name="Brown T."/>
            <person name="Cohen L."/>
        </authorList>
    </citation>
    <scope>NUCLEOTIDE SEQUENCE</scope>
    <source>
        <strain evidence="2">NIES-381</strain>
    </source>
</reference>
<gene>
    <name evidence="2" type="ORF">EGYM00392_LOCUS41388</name>
</gene>